<dbReference type="PANTHER" id="PTHR37955">
    <property type="entry name" value="TELLURITE RESISTANCE PROTEIN TEHA"/>
    <property type="match status" value="1"/>
</dbReference>
<feature type="transmembrane region" description="Helical" evidence="1">
    <location>
        <begin position="161"/>
        <end position="181"/>
    </location>
</feature>
<keyword evidence="1" id="KW-1133">Transmembrane helix</keyword>
<accession>A0ABS6E153</accession>
<dbReference type="InterPro" id="IPR004695">
    <property type="entry name" value="SLAC1/Mae1/Ssu1/TehA"/>
</dbReference>
<organism evidence="2 3">
    <name type="scientific">Tissierella simiarum</name>
    <dbReference type="NCBI Taxonomy" id="2841534"/>
    <lineage>
        <taxon>Bacteria</taxon>
        <taxon>Bacillati</taxon>
        <taxon>Bacillota</taxon>
        <taxon>Tissierellia</taxon>
        <taxon>Tissierellales</taxon>
        <taxon>Tissierellaceae</taxon>
        <taxon>Tissierella</taxon>
    </lineage>
</organism>
<evidence type="ECO:0000313" key="3">
    <source>
        <dbReference type="Proteomes" id="UP000749471"/>
    </source>
</evidence>
<reference evidence="2 3" key="1">
    <citation type="submission" date="2021-06" db="EMBL/GenBank/DDBJ databases">
        <authorList>
            <person name="Sun Q."/>
            <person name="Li D."/>
        </authorList>
    </citation>
    <scope>NUCLEOTIDE SEQUENCE [LARGE SCALE GENOMIC DNA]</scope>
    <source>
        <strain evidence="2 3">MSJ-40</strain>
    </source>
</reference>
<keyword evidence="1" id="KW-0472">Membrane</keyword>
<evidence type="ECO:0000256" key="1">
    <source>
        <dbReference type="SAM" id="Phobius"/>
    </source>
</evidence>
<dbReference type="RefSeq" id="WP_216515892.1">
    <property type="nucleotide sequence ID" value="NZ_JAHLPM010000001.1"/>
</dbReference>
<feature type="transmembrane region" description="Helical" evidence="1">
    <location>
        <begin position="188"/>
        <end position="209"/>
    </location>
</feature>
<keyword evidence="1" id="KW-0812">Transmembrane</keyword>
<sequence>MDKSFLERLENMPVPVLPTMVGTLTLSNVYQGLGFSWIRHVFMCLGTCIWIFYLIKILKYPKTFKKEYTTTVSSSLYPGFTMIMMILGSYYIEFNQVFGKSLWIIGLSLHAIHILVFTYRNLLSNFNINTFLPSWFVTYNGIMVSAVVGKAMNESFICKIITYYGITVYLLLIPFMIYRLIKVEIKAPVYHTMAILLAPCSLCLVSYLNNIDNPSLYLVFGLYFAVISSLAFVICKLPKFFSFDFTPGYAGMTFPMAIGIVASIQVYKFVGGLGYEKLSIAIKQLSGFQIYITTTIIGYVLIQFLIMFLKSREQINKKMESI</sequence>
<feature type="transmembrane region" description="Helical" evidence="1">
    <location>
        <begin position="98"/>
        <end position="119"/>
    </location>
</feature>
<dbReference type="EMBL" id="JAHLPM010000001">
    <property type="protein sequence ID" value="MBU5436571.1"/>
    <property type="molecule type" value="Genomic_DNA"/>
</dbReference>
<feature type="transmembrane region" description="Helical" evidence="1">
    <location>
        <begin position="290"/>
        <end position="309"/>
    </location>
</feature>
<dbReference type="PANTHER" id="PTHR37955:SF1">
    <property type="entry name" value="DEP DOMAIN-CONTAINING PROTEIN"/>
    <property type="match status" value="1"/>
</dbReference>
<dbReference type="CDD" id="cd09325">
    <property type="entry name" value="TDT_C4-dicarb_trans"/>
    <property type="match status" value="1"/>
</dbReference>
<dbReference type="Pfam" id="PF03595">
    <property type="entry name" value="SLAC1"/>
    <property type="match status" value="1"/>
</dbReference>
<dbReference type="Proteomes" id="UP000749471">
    <property type="component" value="Unassembled WGS sequence"/>
</dbReference>
<feature type="transmembrane region" description="Helical" evidence="1">
    <location>
        <begin position="249"/>
        <end position="270"/>
    </location>
</feature>
<proteinExistence type="predicted"/>
<comment type="caution">
    <text evidence="2">The sequence shown here is derived from an EMBL/GenBank/DDBJ whole genome shotgun (WGS) entry which is preliminary data.</text>
</comment>
<feature type="transmembrane region" description="Helical" evidence="1">
    <location>
        <begin position="37"/>
        <end position="55"/>
    </location>
</feature>
<feature type="transmembrane region" description="Helical" evidence="1">
    <location>
        <begin position="215"/>
        <end position="237"/>
    </location>
</feature>
<protein>
    <submittedName>
        <fullName evidence="2">TDT family transporter</fullName>
    </submittedName>
</protein>
<name>A0ABS6E153_9FIRM</name>
<feature type="transmembrane region" description="Helical" evidence="1">
    <location>
        <begin position="76"/>
        <end position="92"/>
    </location>
</feature>
<feature type="transmembrane region" description="Helical" evidence="1">
    <location>
        <begin position="131"/>
        <end position="149"/>
    </location>
</feature>
<dbReference type="InterPro" id="IPR052951">
    <property type="entry name" value="Tellurite_res_ion_channel"/>
</dbReference>
<gene>
    <name evidence="2" type="ORF">KQI42_01045</name>
</gene>
<evidence type="ECO:0000313" key="2">
    <source>
        <dbReference type="EMBL" id="MBU5436571.1"/>
    </source>
</evidence>
<keyword evidence="3" id="KW-1185">Reference proteome</keyword>